<sequence>MCLAPGCVSHESLSWAVDRNLVDVDSHEIVRHSTARWLLSAVTVCKRVTDNETISIDKLLRWTGVRVDSCSNPAAIDFQAIRIKRRGRTHSPPSAAITPKSETTATYIYLGLQTKLVELGKPQSLIRNMNQAFENERK</sequence>
<gene>
    <name evidence="1" type="ORF">B0J15DRAFT_468044</name>
</gene>
<protein>
    <submittedName>
        <fullName evidence="1">Uncharacterized protein</fullName>
    </submittedName>
</protein>
<evidence type="ECO:0000313" key="2">
    <source>
        <dbReference type="Proteomes" id="UP000736672"/>
    </source>
</evidence>
<name>A0A9P9H1P0_FUSSL</name>
<dbReference type="Proteomes" id="UP000736672">
    <property type="component" value="Unassembled WGS sequence"/>
</dbReference>
<dbReference type="AlphaFoldDB" id="A0A9P9H1P0"/>
<comment type="caution">
    <text evidence="1">The sequence shown here is derived from an EMBL/GenBank/DDBJ whole genome shotgun (WGS) entry which is preliminary data.</text>
</comment>
<reference evidence="1" key="1">
    <citation type="journal article" date="2021" name="Nat. Commun.">
        <title>Genetic determinants of endophytism in the Arabidopsis root mycobiome.</title>
        <authorList>
            <person name="Mesny F."/>
            <person name="Miyauchi S."/>
            <person name="Thiergart T."/>
            <person name="Pickel B."/>
            <person name="Atanasova L."/>
            <person name="Karlsson M."/>
            <person name="Huettel B."/>
            <person name="Barry K.W."/>
            <person name="Haridas S."/>
            <person name="Chen C."/>
            <person name="Bauer D."/>
            <person name="Andreopoulos W."/>
            <person name="Pangilinan J."/>
            <person name="LaButti K."/>
            <person name="Riley R."/>
            <person name="Lipzen A."/>
            <person name="Clum A."/>
            <person name="Drula E."/>
            <person name="Henrissat B."/>
            <person name="Kohler A."/>
            <person name="Grigoriev I.V."/>
            <person name="Martin F.M."/>
            <person name="Hacquard S."/>
        </authorList>
    </citation>
    <scope>NUCLEOTIDE SEQUENCE</scope>
    <source>
        <strain evidence="1">FSSC 5 MPI-SDFR-AT-0091</strain>
    </source>
</reference>
<dbReference type="EMBL" id="JAGTJS010000013">
    <property type="protein sequence ID" value="KAH7249513.1"/>
    <property type="molecule type" value="Genomic_DNA"/>
</dbReference>
<dbReference type="OrthoDB" id="10497164at2759"/>
<organism evidence="1 2">
    <name type="scientific">Fusarium solani</name>
    <name type="common">Filamentous fungus</name>
    <dbReference type="NCBI Taxonomy" id="169388"/>
    <lineage>
        <taxon>Eukaryota</taxon>
        <taxon>Fungi</taxon>
        <taxon>Dikarya</taxon>
        <taxon>Ascomycota</taxon>
        <taxon>Pezizomycotina</taxon>
        <taxon>Sordariomycetes</taxon>
        <taxon>Hypocreomycetidae</taxon>
        <taxon>Hypocreales</taxon>
        <taxon>Nectriaceae</taxon>
        <taxon>Fusarium</taxon>
        <taxon>Fusarium solani species complex</taxon>
    </lineage>
</organism>
<keyword evidence="2" id="KW-1185">Reference proteome</keyword>
<evidence type="ECO:0000313" key="1">
    <source>
        <dbReference type="EMBL" id="KAH7249513.1"/>
    </source>
</evidence>
<proteinExistence type="predicted"/>
<accession>A0A9P9H1P0</accession>